<proteinExistence type="predicted"/>
<reference evidence="6" key="1">
    <citation type="journal article" date="2019" name="Int. J. Syst. Evol. Microbiol.">
        <title>The Global Catalogue of Microorganisms (GCM) 10K type strain sequencing project: providing services to taxonomists for standard genome sequencing and annotation.</title>
        <authorList>
            <consortium name="The Broad Institute Genomics Platform"/>
            <consortium name="The Broad Institute Genome Sequencing Center for Infectious Disease"/>
            <person name="Wu L."/>
            <person name="Ma J."/>
        </authorList>
    </citation>
    <scope>NUCLEOTIDE SEQUENCE [LARGE SCALE GENOMIC DNA]</scope>
    <source>
        <strain evidence="6">JCM 6486</strain>
    </source>
</reference>
<dbReference type="EMBL" id="BAAACP010000005">
    <property type="protein sequence ID" value="GAA0863188.1"/>
    <property type="molecule type" value="Genomic_DNA"/>
</dbReference>
<evidence type="ECO:0000313" key="6">
    <source>
        <dbReference type="Proteomes" id="UP001400965"/>
    </source>
</evidence>
<evidence type="ECO:0000259" key="4">
    <source>
        <dbReference type="PROSITE" id="PS50949"/>
    </source>
</evidence>
<dbReference type="Gene3D" id="1.10.10.10">
    <property type="entry name" value="Winged helix-like DNA-binding domain superfamily/Winged helix DNA-binding domain"/>
    <property type="match status" value="1"/>
</dbReference>
<accession>A0ABP3XBY7</accession>
<sequence length="120" mass="13632">MKLILNDNEPIFIQIAKAIEDEIISDGIMENKQIPSTTELSKLYKINPATILKGVNLLVEKNILYKKRGIGMFVCEGAKKIISENRKENFKKVYISELLKEAKKLGIDKAELLEIINKSL</sequence>
<dbReference type="SUPFAM" id="SSF46785">
    <property type="entry name" value="Winged helix' DNA-binding domain"/>
    <property type="match status" value="1"/>
</dbReference>
<evidence type="ECO:0000256" key="1">
    <source>
        <dbReference type="ARBA" id="ARBA00023015"/>
    </source>
</evidence>
<evidence type="ECO:0000256" key="2">
    <source>
        <dbReference type="ARBA" id="ARBA00023125"/>
    </source>
</evidence>
<evidence type="ECO:0000313" key="5">
    <source>
        <dbReference type="EMBL" id="GAA0863188.1"/>
    </source>
</evidence>
<keyword evidence="6" id="KW-1185">Reference proteome</keyword>
<keyword evidence="2" id="KW-0238">DNA-binding</keyword>
<feature type="domain" description="HTH gntR-type" evidence="4">
    <location>
        <begin position="9"/>
        <end position="77"/>
    </location>
</feature>
<organism evidence="5 6">
    <name type="scientific">Paraclostridium tenue</name>
    <dbReference type="NCBI Taxonomy" id="1737"/>
    <lineage>
        <taxon>Bacteria</taxon>
        <taxon>Bacillati</taxon>
        <taxon>Bacillota</taxon>
        <taxon>Clostridia</taxon>
        <taxon>Peptostreptococcales</taxon>
        <taxon>Peptostreptococcaceae</taxon>
        <taxon>Paraclostridium</taxon>
    </lineage>
</organism>
<dbReference type="PANTHER" id="PTHR38445">
    <property type="entry name" value="HTH-TYPE TRANSCRIPTIONAL REPRESSOR YTRA"/>
    <property type="match status" value="1"/>
</dbReference>
<dbReference type="Proteomes" id="UP001400965">
    <property type="component" value="Unassembled WGS sequence"/>
</dbReference>
<dbReference type="RefSeq" id="WP_147544183.1">
    <property type="nucleotide sequence ID" value="NZ_BAAACP010000005.1"/>
</dbReference>
<keyword evidence="3" id="KW-0804">Transcription</keyword>
<dbReference type="InterPro" id="IPR000524">
    <property type="entry name" value="Tscrpt_reg_HTH_GntR"/>
</dbReference>
<keyword evidence="1" id="KW-0805">Transcription regulation</keyword>
<dbReference type="Pfam" id="PF00392">
    <property type="entry name" value="GntR"/>
    <property type="match status" value="1"/>
</dbReference>
<protein>
    <submittedName>
        <fullName evidence="5">GntR family transcriptional regulator</fullName>
    </submittedName>
</protein>
<dbReference type="InterPro" id="IPR036390">
    <property type="entry name" value="WH_DNA-bd_sf"/>
</dbReference>
<comment type="caution">
    <text evidence="5">The sequence shown here is derived from an EMBL/GenBank/DDBJ whole genome shotgun (WGS) entry which is preliminary data.</text>
</comment>
<name>A0ABP3XBY7_9FIRM</name>
<dbReference type="InterPro" id="IPR036388">
    <property type="entry name" value="WH-like_DNA-bd_sf"/>
</dbReference>
<gene>
    <name evidence="5" type="ORF">GCM10008917_11560</name>
</gene>
<dbReference type="PANTHER" id="PTHR38445:SF10">
    <property type="entry name" value="GNTR-FAMILY TRANSCRIPTIONAL REGULATOR"/>
    <property type="match status" value="1"/>
</dbReference>
<evidence type="ECO:0000256" key="3">
    <source>
        <dbReference type="ARBA" id="ARBA00023163"/>
    </source>
</evidence>
<dbReference type="PROSITE" id="PS50949">
    <property type="entry name" value="HTH_GNTR"/>
    <property type="match status" value="1"/>
</dbReference>